<protein>
    <recommendedName>
        <fullName evidence="3">NUDIX domain-containing protein</fullName>
    </recommendedName>
</protein>
<dbReference type="EMBL" id="FNTD01000004">
    <property type="protein sequence ID" value="SEB92907.1"/>
    <property type="molecule type" value="Genomic_DNA"/>
</dbReference>
<dbReference type="Gene3D" id="3.90.79.10">
    <property type="entry name" value="Nucleoside Triphosphate Pyrophosphohydrolase"/>
    <property type="match status" value="1"/>
</dbReference>
<dbReference type="STRING" id="67331.SAMN04490357_0750"/>
<organism evidence="1 2">
    <name type="scientific">Streptomyces misionensis</name>
    <dbReference type="NCBI Taxonomy" id="67331"/>
    <lineage>
        <taxon>Bacteria</taxon>
        <taxon>Bacillati</taxon>
        <taxon>Actinomycetota</taxon>
        <taxon>Actinomycetes</taxon>
        <taxon>Kitasatosporales</taxon>
        <taxon>Streptomycetaceae</taxon>
        <taxon>Streptomyces</taxon>
    </lineage>
</organism>
<reference evidence="1 2" key="1">
    <citation type="submission" date="2016-10" db="EMBL/GenBank/DDBJ databases">
        <authorList>
            <person name="de Groot N.N."/>
        </authorList>
    </citation>
    <scope>NUCLEOTIDE SEQUENCE [LARGE SCALE GENOMIC DNA]</scope>
    <source>
        <strain evidence="1 2">DSM 40306</strain>
    </source>
</reference>
<dbReference type="AlphaFoldDB" id="A0A1H4NCR1"/>
<evidence type="ECO:0000313" key="2">
    <source>
        <dbReference type="Proteomes" id="UP000182375"/>
    </source>
</evidence>
<proteinExistence type="predicted"/>
<name>A0A1H4NCR1_9ACTN</name>
<dbReference type="RefSeq" id="WP_074990600.1">
    <property type="nucleotide sequence ID" value="NZ_FNTD01000004.1"/>
</dbReference>
<accession>A0A1H4NCR1</accession>
<gene>
    <name evidence="1" type="ORF">SAMN04490357_0750</name>
</gene>
<dbReference type="Proteomes" id="UP000182375">
    <property type="component" value="Unassembled WGS sequence"/>
</dbReference>
<sequence>MGNVVQAVVVYDGRLLLVGQADGGELPSGTGQPAETAEATAARVVYELTGYLVDGSAPLDGTGAVVCQLLSEEPSEGARLASEQIHWTPIGETARAALPPAVRTYIEGHTPV</sequence>
<dbReference type="SUPFAM" id="SSF55811">
    <property type="entry name" value="Nudix"/>
    <property type="match status" value="1"/>
</dbReference>
<evidence type="ECO:0000313" key="1">
    <source>
        <dbReference type="EMBL" id="SEB92907.1"/>
    </source>
</evidence>
<evidence type="ECO:0008006" key="3">
    <source>
        <dbReference type="Google" id="ProtNLM"/>
    </source>
</evidence>
<dbReference type="InterPro" id="IPR015797">
    <property type="entry name" value="NUDIX_hydrolase-like_dom_sf"/>
</dbReference>
<dbReference type="GeneID" id="95510018"/>